<dbReference type="CDD" id="cd22987">
    <property type="entry name" value="AcrVA2-like"/>
    <property type="match status" value="1"/>
</dbReference>
<dbReference type="Pfam" id="PF26125">
    <property type="entry name" value="AcrVA2-like"/>
    <property type="match status" value="1"/>
</dbReference>
<reference evidence="2 3" key="1">
    <citation type="journal article" date="2015" name="BMC Microbiol.">
        <title>Lactobacillus ruminis strains cluster according to their mammalian gut source.</title>
        <authorList>
            <person name="O' Donnell M.M."/>
            <person name="Harris H.M."/>
            <person name="Lynch D.B."/>
            <person name="Ross R.P."/>
            <person name="O'Toole P.W."/>
        </authorList>
    </citation>
    <scope>NUCLEOTIDE SEQUENCE [LARGE SCALE GENOMIC DNA]</scope>
    <source>
        <strain evidence="2 3">DPC 6832</strain>
    </source>
</reference>
<dbReference type="Proteomes" id="UP000031011">
    <property type="component" value="Unassembled WGS sequence"/>
</dbReference>
<name>A0A837DUL7_9LACO</name>
<feature type="compositionally biased region" description="Basic residues" evidence="1">
    <location>
        <begin position="255"/>
        <end position="265"/>
    </location>
</feature>
<dbReference type="InterPro" id="IPR058915">
    <property type="entry name" value="AcrVA2-like"/>
</dbReference>
<dbReference type="AlphaFoldDB" id="A0A837DUL7"/>
<evidence type="ECO:0000313" key="3">
    <source>
        <dbReference type="Proteomes" id="UP000031011"/>
    </source>
</evidence>
<accession>A0A837DUL7</accession>
<organism evidence="2 3">
    <name type="scientific">Ligilactobacillus ruminis DPC 6832</name>
    <dbReference type="NCBI Taxonomy" id="1402208"/>
    <lineage>
        <taxon>Bacteria</taxon>
        <taxon>Bacillati</taxon>
        <taxon>Bacillota</taxon>
        <taxon>Bacilli</taxon>
        <taxon>Lactobacillales</taxon>
        <taxon>Lactobacillaceae</taxon>
        <taxon>Ligilactobacillus</taxon>
    </lineage>
</organism>
<sequence>MKRKHKLVPLELQKRYDKLLGVVPELEKVHDIQQSLDIIKGCTNAEGFNTLGYALTNVFEGAWLKDAKTIYEFDKTLFETLSDQTDLSVASDTLKRLPFKCAYICMPVKLTGPQDTPMDGFFTLKKEDVIKCLFVSTDTLAFGQLDIHLSAKTFEENEKISIEEARRYGAEFVRSPNSATTRASKLVVQLLLYLCAANADVQERRPSTTTAKKTSKTTDKRPVRHWDVGVRVGATIKHNRSYAAKTQCKGSEHKQHARPRPHLRRGHWSHFWTGKRDSADRERVLKWIEPVYINADTPDDLPTTIHKVK</sequence>
<feature type="region of interest" description="Disordered" evidence="1">
    <location>
        <begin position="241"/>
        <end position="265"/>
    </location>
</feature>
<comment type="caution">
    <text evidence="2">The sequence shown here is derived from an EMBL/GenBank/DDBJ whole genome shotgun (WGS) entry which is preliminary data.</text>
</comment>
<gene>
    <name evidence="2" type="ORF">LRN_0771</name>
</gene>
<dbReference type="EMBL" id="AWYA01000089">
    <property type="protein sequence ID" value="KIC04706.1"/>
    <property type="molecule type" value="Genomic_DNA"/>
</dbReference>
<evidence type="ECO:0000313" key="2">
    <source>
        <dbReference type="EMBL" id="KIC04706.1"/>
    </source>
</evidence>
<protein>
    <submittedName>
        <fullName evidence="2">Uncharacterized protein</fullName>
    </submittedName>
</protein>
<evidence type="ECO:0000256" key="1">
    <source>
        <dbReference type="SAM" id="MobiDB-lite"/>
    </source>
</evidence>
<proteinExistence type="predicted"/>